<dbReference type="InParanoid" id="A0A140LC41"/>
<sequence>MKMSELFPSSLFNLPAGLTGRGQKYLYQSGIFRSGNTVTLFSLGVELFKNITDVVEEYLKSNGFKKIIQKDPSYQDIIKEVTSPKQLPLFFYSFSGGFHIYKNPARMPPILIGG</sequence>
<name>A0A140LC41_9FIRM</name>
<protein>
    <submittedName>
        <fullName evidence="1">Uncharacterized protein</fullName>
    </submittedName>
</protein>
<comment type="caution">
    <text evidence="1">The sequence shown here is derived from an EMBL/GenBank/DDBJ whole genome shotgun (WGS) entry which is preliminary data.</text>
</comment>
<dbReference type="Proteomes" id="UP000070427">
    <property type="component" value="Unassembled WGS sequence"/>
</dbReference>
<dbReference type="STRING" id="520764.AN618_05080"/>
<evidence type="ECO:0000313" key="2">
    <source>
        <dbReference type="Proteomes" id="UP000070427"/>
    </source>
</evidence>
<dbReference type="EMBL" id="LOED01000004">
    <property type="protein sequence ID" value="KXG78116.1"/>
    <property type="molecule type" value="Genomic_DNA"/>
</dbReference>
<evidence type="ECO:0000313" key="1">
    <source>
        <dbReference type="EMBL" id="KXG78116.1"/>
    </source>
</evidence>
<organism evidence="1 2">
    <name type="scientific">Fervidicola ferrireducens</name>
    <dbReference type="NCBI Taxonomy" id="520764"/>
    <lineage>
        <taxon>Bacteria</taxon>
        <taxon>Bacillati</taxon>
        <taxon>Bacillota</taxon>
        <taxon>Clostridia</taxon>
        <taxon>Thermosediminibacterales</taxon>
        <taxon>Thermosediminibacteraceae</taxon>
        <taxon>Fervidicola</taxon>
    </lineage>
</organism>
<proteinExistence type="predicted"/>
<dbReference type="AlphaFoldDB" id="A0A140LC41"/>
<reference evidence="1 2" key="1">
    <citation type="submission" date="2015-12" db="EMBL/GenBank/DDBJ databases">
        <title>Draft genome sequnece of Fervidicola ferrireducens strain Y170.</title>
        <authorList>
            <person name="Patel B.K."/>
        </authorList>
    </citation>
    <scope>NUCLEOTIDE SEQUENCE [LARGE SCALE GENOMIC DNA]</scope>
    <source>
        <strain evidence="1 2">Y170</strain>
    </source>
</reference>
<accession>A0A140LC41</accession>
<gene>
    <name evidence="1" type="ORF">AN618_05080</name>
</gene>
<keyword evidence="2" id="KW-1185">Reference proteome</keyword>